<keyword evidence="1" id="KW-0472">Membrane</keyword>
<dbReference type="Proteomes" id="UP000236291">
    <property type="component" value="Unassembled WGS sequence"/>
</dbReference>
<organism evidence="2 3">
    <name type="scientific">Trifolium pratense</name>
    <name type="common">Red clover</name>
    <dbReference type="NCBI Taxonomy" id="57577"/>
    <lineage>
        <taxon>Eukaryota</taxon>
        <taxon>Viridiplantae</taxon>
        <taxon>Streptophyta</taxon>
        <taxon>Embryophyta</taxon>
        <taxon>Tracheophyta</taxon>
        <taxon>Spermatophyta</taxon>
        <taxon>Magnoliopsida</taxon>
        <taxon>eudicotyledons</taxon>
        <taxon>Gunneridae</taxon>
        <taxon>Pentapetalae</taxon>
        <taxon>rosids</taxon>
        <taxon>fabids</taxon>
        <taxon>Fabales</taxon>
        <taxon>Fabaceae</taxon>
        <taxon>Papilionoideae</taxon>
        <taxon>50 kb inversion clade</taxon>
        <taxon>NPAAA clade</taxon>
        <taxon>Hologalegina</taxon>
        <taxon>IRL clade</taxon>
        <taxon>Trifolieae</taxon>
        <taxon>Trifolium</taxon>
    </lineage>
</organism>
<proteinExistence type="predicted"/>
<evidence type="ECO:0000313" key="3">
    <source>
        <dbReference type="Proteomes" id="UP000236291"/>
    </source>
</evidence>
<keyword evidence="1" id="KW-1133">Transmembrane helix</keyword>
<dbReference type="AlphaFoldDB" id="A0A2K3M294"/>
<dbReference type="InterPro" id="IPR017853">
    <property type="entry name" value="GH"/>
</dbReference>
<reference evidence="2 3" key="2">
    <citation type="journal article" date="2017" name="Front. Plant Sci.">
        <title>Gene Classification and Mining of Molecular Markers Useful in Red Clover (Trifolium pratense) Breeding.</title>
        <authorList>
            <person name="Istvanek J."/>
            <person name="Dluhosova J."/>
            <person name="Dluhos P."/>
            <person name="Patkova L."/>
            <person name="Nedelnik J."/>
            <person name="Repkova J."/>
        </authorList>
    </citation>
    <scope>NUCLEOTIDE SEQUENCE [LARGE SCALE GENOMIC DNA]</scope>
    <source>
        <strain evidence="3">cv. Tatra</strain>
        <tissue evidence="2">Young leaves</tissue>
    </source>
</reference>
<dbReference type="ExpressionAtlas" id="A0A2K3M294">
    <property type="expression patterns" value="baseline"/>
</dbReference>
<feature type="transmembrane region" description="Helical" evidence="1">
    <location>
        <begin position="6"/>
        <end position="25"/>
    </location>
</feature>
<evidence type="ECO:0000313" key="2">
    <source>
        <dbReference type="EMBL" id="PNX84863.1"/>
    </source>
</evidence>
<dbReference type="Gene3D" id="3.20.20.80">
    <property type="entry name" value="Glycosidases"/>
    <property type="match status" value="1"/>
</dbReference>
<sequence length="69" mass="7569">MDSLPWLSLFCLSFFPLLASSALLFQGFNWESSNKGGWYNSLKNNIGDLANAGITHVWLPPPSQSVGPQ</sequence>
<gene>
    <name evidence="2" type="ORF">L195_g040927</name>
</gene>
<dbReference type="SUPFAM" id="SSF51445">
    <property type="entry name" value="(Trans)glycosidases"/>
    <property type="match status" value="1"/>
</dbReference>
<accession>A0A2K3M294</accession>
<protein>
    <submittedName>
        <fullName evidence="2">Alpha-amylase-like protein</fullName>
    </submittedName>
</protein>
<reference evidence="2 3" key="1">
    <citation type="journal article" date="2014" name="Am. J. Bot.">
        <title>Genome assembly and annotation for red clover (Trifolium pratense; Fabaceae).</title>
        <authorList>
            <person name="Istvanek J."/>
            <person name="Jaros M."/>
            <person name="Krenek A."/>
            <person name="Repkova J."/>
        </authorList>
    </citation>
    <scope>NUCLEOTIDE SEQUENCE [LARGE SCALE GENOMIC DNA]</scope>
    <source>
        <strain evidence="3">cv. Tatra</strain>
        <tissue evidence="2">Young leaves</tissue>
    </source>
</reference>
<feature type="non-terminal residue" evidence="2">
    <location>
        <position position="69"/>
    </location>
</feature>
<comment type="caution">
    <text evidence="2">The sequence shown here is derived from an EMBL/GenBank/DDBJ whole genome shotgun (WGS) entry which is preliminary data.</text>
</comment>
<name>A0A2K3M294_TRIPR</name>
<dbReference type="EMBL" id="ASHM01047427">
    <property type="protein sequence ID" value="PNX84863.1"/>
    <property type="molecule type" value="Genomic_DNA"/>
</dbReference>
<evidence type="ECO:0000256" key="1">
    <source>
        <dbReference type="SAM" id="Phobius"/>
    </source>
</evidence>
<keyword evidence="1" id="KW-0812">Transmembrane</keyword>